<accession>A0A2S2RBN8</accession>
<evidence type="ECO:0000313" key="1">
    <source>
        <dbReference type="EMBL" id="MBY87200.1"/>
    </source>
</evidence>
<protein>
    <submittedName>
        <fullName evidence="1">Uncharacterized protein</fullName>
    </submittedName>
</protein>
<proteinExistence type="predicted"/>
<gene>
    <name evidence="1" type="ORF">g.155485</name>
</gene>
<reference evidence="1" key="1">
    <citation type="submission" date="2018-04" db="EMBL/GenBank/DDBJ databases">
        <title>Transcriptome assembly of Sipha flava.</title>
        <authorList>
            <person name="Scully E.D."/>
            <person name="Geib S.M."/>
            <person name="Palmer N.A."/>
            <person name="Koch K."/>
            <person name="Bradshaw J."/>
            <person name="Heng-Moss T."/>
            <person name="Sarath G."/>
        </authorList>
    </citation>
    <scope>NUCLEOTIDE SEQUENCE</scope>
</reference>
<dbReference type="AlphaFoldDB" id="A0A2S2RBN8"/>
<organism evidence="1">
    <name type="scientific">Sipha flava</name>
    <name type="common">yellow sugarcane aphid</name>
    <dbReference type="NCBI Taxonomy" id="143950"/>
    <lineage>
        <taxon>Eukaryota</taxon>
        <taxon>Metazoa</taxon>
        <taxon>Ecdysozoa</taxon>
        <taxon>Arthropoda</taxon>
        <taxon>Hexapoda</taxon>
        <taxon>Insecta</taxon>
        <taxon>Pterygota</taxon>
        <taxon>Neoptera</taxon>
        <taxon>Paraneoptera</taxon>
        <taxon>Hemiptera</taxon>
        <taxon>Sternorrhyncha</taxon>
        <taxon>Aphidomorpha</taxon>
        <taxon>Aphidoidea</taxon>
        <taxon>Aphididae</taxon>
        <taxon>Sipha</taxon>
    </lineage>
</organism>
<name>A0A2S2RBN8_9HEMI</name>
<dbReference type="EMBL" id="GGMS01017997">
    <property type="protein sequence ID" value="MBY87200.1"/>
    <property type="molecule type" value="Transcribed_RNA"/>
</dbReference>
<sequence length="136" mass="16244">MMIDGTRVHMRRRRNFKLFTKIKNTMTDESSPRVFFFFLQPFPAVAIVSNHVRSHPLRSARLLISFPAVHLGTRVIIARCELCFQHTIRPSYITAVSKRRWCVGRHDNLVRYYNNNTNRVVHDHPFFAILPRHYYF</sequence>